<dbReference type="Gene3D" id="3.30.950.10">
    <property type="entry name" value="Methyltransferase, Cobalt-precorrin-4 Transmethylase, Domain 2"/>
    <property type="match status" value="1"/>
</dbReference>
<dbReference type="InterPro" id="IPR014777">
    <property type="entry name" value="4pyrrole_Mease_sub1"/>
</dbReference>
<evidence type="ECO:0000313" key="11">
    <source>
        <dbReference type="EMBL" id="QXX79401.1"/>
    </source>
</evidence>
<evidence type="ECO:0000256" key="4">
    <source>
        <dbReference type="ARBA" id="ARBA00022679"/>
    </source>
</evidence>
<feature type="domain" description="Tetrapyrrole methylase" evidence="10">
    <location>
        <begin position="4"/>
        <end position="215"/>
    </location>
</feature>
<dbReference type="InterPro" id="IPR006366">
    <property type="entry name" value="CobA/CysG_C"/>
</dbReference>
<evidence type="ECO:0000256" key="3">
    <source>
        <dbReference type="ARBA" id="ARBA00022603"/>
    </source>
</evidence>
<dbReference type="PROSITE" id="PS00840">
    <property type="entry name" value="SUMT_2"/>
    <property type="match status" value="1"/>
</dbReference>
<comment type="similarity">
    <text evidence="1 8">Belongs to the precorrin methyltransferase family.</text>
</comment>
<keyword evidence="3 8" id="KW-0489">Methyltransferase</keyword>
<dbReference type="Pfam" id="PF00590">
    <property type="entry name" value="TP_methylase"/>
    <property type="match status" value="1"/>
</dbReference>
<dbReference type="NCBIfam" id="TIGR01469">
    <property type="entry name" value="cobA_cysG_Cterm"/>
    <property type="match status" value="1"/>
</dbReference>
<dbReference type="InterPro" id="IPR035996">
    <property type="entry name" value="4pyrrol_Methylase_sf"/>
</dbReference>
<accession>A0ABX8STP5</accession>
<organism evidence="11 12">
    <name type="scientific">Alcaligenes ammonioxydans</name>
    <dbReference type="NCBI Taxonomy" id="2582914"/>
    <lineage>
        <taxon>Bacteria</taxon>
        <taxon>Pseudomonadati</taxon>
        <taxon>Pseudomonadota</taxon>
        <taxon>Betaproteobacteria</taxon>
        <taxon>Burkholderiales</taxon>
        <taxon>Alcaligenaceae</taxon>
        <taxon>Alcaligenes</taxon>
    </lineage>
</organism>
<dbReference type="InterPro" id="IPR014776">
    <property type="entry name" value="4pyrrole_Mease_sub2"/>
</dbReference>
<comment type="pathway">
    <text evidence="7">Porphyrin-containing compound metabolism; siroheme biosynthesis; precorrin-2 from uroporphyrinogen III: step 1/1.</text>
</comment>
<evidence type="ECO:0000256" key="6">
    <source>
        <dbReference type="ARBA" id="ARBA00023244"/>
    </source>
</evidence>
<evidence type="ECO:0000256" key="1">
    <source>
        <dbReference type="ARBA" id="ARBA00005879"/>
    </source>
</evidence>
<dbReference type="PROSITE" id="PS00839">
    <property type="entry name" value="SUMT_1"/>
    <property type="match status" value="1"/>
</dbReference>
<sequence length="260" mass="27878">MHGKVYLVGAGPGDPELLTVRALYLLQQADAVVHDRLVSRAIMSCVNPEASLHDVGKVAACRAGMQDDINALLLSLSKTHQHVVRLKGGDPFVFGRGGEEQLYLHQHGVQVEVVPGITAAIGAAASLGIPLTHRGLASSMRVVTGHLRDNRGLELDWASLSDPSCTLVFYMAMANCGHIAQALIQHGRDADTPIALAQDATLKNQRWGLGTLQTLPQLAETFSPPALLIIGDVVRLHPDYPRPRAPAQDTRHVEPFGALT</sequence>
<feature type="region of interest" description="Disordered" evidence="9">
    <location>
        <begin position="241"/>
        <end position="260"/>
    </location>
</feature>
<dbReference type="InterPro" id="IPR003043">
    <property type="entry name" value="Uropor_MeTrfase_CS"/>
</dbReference>
<keyword evidence="6" id="KW-0627">Porphyrin biosynthesis</keyword>
<dbReference type="PANTHER" id="PTHR45790:SF3">
    <property type="entry name" value="S-ADENOSYL-L-METHIONINE-DEPENDENT UROPORPHYRINOGEN III METHYLTRANSFERASE, CHLOROPLASTIC"/>
    <property type="match status" value="1"/>
</dbReference>
<evidence type="ECO:0000256" key="7">
    <source>
        <dbReference type="ARBA" id="ARBA00025705"/>
    </source>
</evidence>
<reference evidence="11 12" key="1">
    <citation type="submission" date="2020-02" db="EMBL/GenBank/DDBJ databases">
        <title>Partial ammonium oxidation to N2 by heterotrophic bacteria.</title>
        <authorList>
            <person name="Wu M."/>
        </authorList>
    </citation>
    <scope>NUCLEOTIDE SEQUENCE [LARGE SCALE GENOMIC DNA]</scope>
    <source>
        <strain evidence="11 12">HO-1</strain>
    </source>
</reference>
<dbReference type="Proteomes" id="UP000826050">
    <property type="component" value="Chromosome"/>
</dbReference>
<evidence type="ECO:0000256" key="8">
    <source>
        <dbReference type="RuleBase" id="RU003960"/>
    </source>
</evidence>
<keyword evidence="4 8" id="KW-0808">Transferase</keyword>
<dbReference type="InterPro" id="IPR000878">
    <property type="entry name" value="4pyrrol_Mease"/>
</dbReference>
<name>A0ABX8STP5_9BURK</name>
<keyword evidence="12" id="KW-1185">Reference proteome</keyword>
<evidence type="ECO:0000313" key="12">
    <source>
        <dbReference type="Proteomes" id="UP000826050"/>
    </source>
</evidence>
<dbReference type="SUPFAM" id="SSF53790">
    <property type="entry name" value="Tetrapyrrole methylase"/>
    <property type="match status" value="1"/>
</dbReference>
<gene>
    <name evidence="11" type="primary">cobA</name>
    <name evidence="11" type="ORF">FE795_10470</name>
</gene>
<dbReference type="InterPro" id="IPR050161">
    <property type="entry name" value="Siro_Cobalamin_biosynth"/>
</dbReference>
<dbReference type="GO" id="GO:0004851">
    <property type="term" value="F:uroporphyrin-III C-methyltransferase activity"/>
    <property type="evidence" value="ECO:0007669"/>
    <property type="project" value="UniProtKB-EC"/>
</dbReference>
<keyword evidence="5" id="KW-0949">S-adenosyl-L-methionine</keyword>
<dbReference type="PANTHER" id="PTHR45790">
    <property type="entry name" value="SIROHEME SYNTHASE-RELATED"/>
    <property type="match status" value="1"/>
</dbReference>
<dbReference type="CDD" id="cd11642">
    <property type="entry name" value="SUMT"/>
    <property type="match status" value="1"/>
</dbReference>
<dbReference type="EC" id="2.1.1.107" evidence="2"/>
<proteinExistence type="inferred from homology"/>
<dbReference type="EMBL" id="CP049362">
    <property type="protein sequence ID" value="QXX79401.1"/>
    <property type="molecule type" value="Genomic_DNA"/>
</dbReference>
<dbReference type="RefSeq" id="WP_003799445.1">
    <property type="nucleotide sequence ID" value="NZ_CP049362.1"/>
</dbReference>
<evidence type="ECO:0000259" key="10">
    <source>
        <dbReference type="Pfam" id="PF00590"/>
    </source>
</evidence>
<dbReference type="GO" id="GO:0032259">
    <property type="term" value="P:methylation"/>
    <property type="evidence" value="ECO:0007669"/>
    <property type="project" value="UniProtKB-KW"/>
</dbReference>
<dbReference type="Gene3D" id="3.40.1010.10">
    <property type="entry name" value="Cobalt-precorrin-4 Transmethylase, Domain 1"/>
    <property type="match status" value="1"/>
</dbReference>
<evidence type="ECO:0000256" key="9">
    <source>
        <dbReference type="SAM" id="MobiDB-lite"/>
    </source>
</evidence>
<evidence type="ECO:0000256" key="5">
    <source>
        <dbReference type="ARBA" id="ARBA00022691"/>
    </source>
</evidence>
<protein>
    <recommendedName>
        <fullName evidence="2">uroporphyrinogen-III C-methyltransferase</fullName>
        <ecNumber evidence="2">2.1.1.107</ecNumber>
    </recommendedName>
</protein>
<dbReference type="NCBIfam" id="NF004790">
    <property type="entry name" value="PRK06136.1"/>
    <property type="match status" value="1"/>
</dbReference>
<evidence type="ECO:0000256" key="2">
    <source>
        <dbReference type="ARBA" id="ARBA00012162"/>
    </source>
</evidence>